<protein>
    <submittedName>
        <fullName evidence="2">Uncharacterized protein</fullName>
    </submittedName>
</protein>
<feature type="transmembrane region" description="Helical" evidence="1">
    <location>
        <begin position="16"/>
        <end position="36"/>
    </location>
</feature>
<evidence type="ECO:0000256" key="1">
    <source>
        <dbReference type="SAM" id="Phobius"/>
    </source>
</evidence>
<name>A0A2A7U7K0_EDWTA</name>
<dbReference type="Proteomes" id="UP000219788">
    <property type="component" value="Unassembled WGS sequence"/>
</dbReference>
<reference evidence="3" key="1">
    <citation type="submission" date="2017-09" db="EMBL/GenBank/DDBJ databases">
        <title>FDA dAtabase for Regulatory Grade micrObial Sequences (FDA-ARGOS): Supporting development and validation of Infectious Disease Dx tests.</title>
        <authorList>
            <person name="Goldberg B."/>
            <person name="Campos J."/>
            <person name="Tallon L."/>
            <person name="Sadzewicz L."/>
            <person name="Ott S."/>
            <person name="Zhao X."/>
            <person name="Nagaraj S."/>
            <person name="Vavikolanu K."/>
            <person name="Aluvathingal J."/>
            <person name="Nadendla S."/>
            <person name="Geyer C."/>
            <person name="Sichtig H."/>
        </authorList>
    </citation>
    <scope>NUCLEOTIDE SEQUENCE [LARGE SCALE GENOMIC DNA]</scope>
    <source>
        <strain evidence="3">FDAARGOS_370</strain>
    </source>
</reference>
<keyword evidence="1" id="KW-0472">Membrane</keyword>
<evidence type="ECO:0000313" key="2">
    <source>
        <dbReference type="EMBL" id="PEH74258.1"/>
    </source>
</evidence>
<gene>
    <name evidence="2" type="ORF">CRM76_01490</name>
</gene>
<keyword evidence="1" id="KW-1133">Transmembrane helix</keyword>
<accession>A0A2A7U7K0</accession>
<feature type="transmembrane region" description="Helical" evidence="1">
    <location>
        <begin position="56"/>
        <end position="76"/>
    </location>
</feature>
<dbReference type="EMBL" id="PDDV01000007">
    <property type="protein sequence ID" value="PEH74258.1"/>
    <property type="molecule type" value="Genomic_DNA"/>
</dbReference>
<sequence>MRHLRLLFSFIKTIDLTYHAIGVGSLLLLFAKVIWFNEIPAPLPFMAKISAVFEGVLGSIVASYIFYIFCIYPSIFKDKKTSALFVSSILNEIIIGFQSYMNDVSKDITTESSIRDIRAAFLKISPYQRNAPLILNLSENKQLSHASWLQFFQYSNNLILNSIKKVMDSRLFLDAELIHILNQISNCKWFSIIQLYSSLNIHLNGSLFVNSQDNENQVCDDFYHLKELINNLEIIKSNLDRFIIK</sequence>
<evidence type="ECO:0000313" key="3">
    <source>
        <dbReference type="Proteomes" id="UP000219788"/>
    </source>
</evidence>
<proteinExistence type="predicted"/>
<keyword evidence="1" id="KW-0812">Transmembrane</keyword>
<dbReference type="AlphaFoldDB" id="A0A2A7U7K0"/>
<organism evidence="2 3">
    <name type="scientific">Edwardsiella tarda</name>
    <dbReference type="NCBI Taxonomy" id="636"/>
    <lineage>
        <taxon>Bacteria</taxon>
        <taxon>Pseudomonadati</taxon>
        <taxon>Pseudomonadota</taxon>
        <taxon>Gammaproteobacteria</taxon>
        <taxon>Enterobacterales</taxon>
        <taxon>Hafniaceae</taxon>
        <taxon>Edwardsiella</taxon>
    </lineage>
</organism>
<comment type="caution">
    <text evidence="2">The sequence shown here is derived from an EMBL/GenBank/DDBJ whole genome shotgun (WGS) entry which is preliminary data.</text>
</comment>